<dbReference type="InterPro" id="IPR028098">
    <property type="entry name" value="Glyco_trans_4-like_N"/>
</dbReference>
<dbReference type="EMBL" id="FOMQ01000001">
    <property type="protein sequence ID" value="SFD36200.1"/>
    <property type="molecule type" value="Genomic_DNA"/>
</dbReference>
<feature type="domain" description="Glycosyl transferase family 1" evidence="1">
    <location>
        <begin position="190"/>
        <end position="343"/>
    </location>
</feature>
<organism evidence="3 4">
    <name type="scientific">Paracidovorax konjaci</name>
    <dbReference type="NCBI Taxonomy" id="32040"/>
    <lineage>
        <taxon>Bacteria</taxon>
        <taxon>Pseudomonadati</taxon>
        <taxon>Pseudomonadota</taxon>
        <taxon>Betaproteobacteria</taxon>
        <taxon>Burkholderiales</taxon>
        <taxon>Comamonadaceae</taxon>
        <taxon>Paracidovorax</taxon>
    </lineage>
</organism>
<dbReference type="Pfam" id="PF13579">
    <property type="entry name" value="Glyco_trans_4_4"/>
    <property type="match status" value="1"/>
</dbReference>
<evidence type="ECO:0000313" key="4">
    <source>
        <dbReference type="Proteomes" id="UP000199517"/>
    </source>
</evidence>
<dbReference type="PANTHER" id="PTHR12526">
    <property type="entry name" value="GLYCOSYLTRANSFERASE"/>
    <property type="match status" value="1"/>
</dbReference>
<keyword evidence="3" id="KW-0808">Transferase</keyword>
<dbReference type="Gene3D" id="3.40.50.2000">
    <property type="entry name" value="Glycogen Phosphorylase B"/>
    <property type="match status" value="2"/>
</dbReference>
<reference evidence="4" key="1">
    <citation type="submission" date="2016-10" db="EMBL/GenBank/DDBJ databases">
        <authorList>
            <person name="Varghese N."/>
            <person name="Submissions S."/>
        </authorList>
    </citation>
    <scope>NUCLEOTIDE SEQUENCE [LARGE SCALE GENOMIC DNA]</scope>
    <source>
        <strain evidence="4">DSM 7481</strain>
    </source>
</reference>
<protein>
    <submittedName>
        <fullName evidence="3">Glycosyltransferase involved in cell wall bisynthesis</fullName>
    </submittedName>
</protein>
<dbReference type="OrthoDB" id="9775208at2"/>
<dbReference type="AlphaFoldDB" id="A0A1I1RZU6"/>
<accession>A0A1I1RZU6</accession>
<evidence type="ECO:0000259" key="1">
    <source>
        <dbReference type="Pfam" id="PF00534"/>
    </source>
</evidence>
<dbReference type="STRING" id="32040.SAMN04489710_101284"/>
<keyword evidence="4" id="KW-1185">Reference proteome</keyword>
<dbReference type="RefSeq" id="WP_092949064.1">
    <property type="nucleotide sequence ID" value="NZ_FOMQ01000001.1"/>
</dbReference>
<dbReference type="InterPro" id="IPR001296">
    <property type="entry name" value="Glyco_trans_1"/>
</dbReference>
<dbReference type="GO" id="GO:0016757">
    <property type="term" value="F:glycosyltransferase activity"/>
    <property type="evidence" value="ECO:0007669"/>
    <property type="project" value="InterPro"/>
</dbReference>
<gene>
    <name evidence="3" type="ORF">SAMN04489710_101284</name>
</gene>
<evidence type="ECO:0000259" key="2">
    <source>
        <dbReference type="Pfam" id="PF13579"/>
    </source>
</evidence>
<evidence type="ECO:0000313" key="3">
    <source>
        <dbReference type="EMBL" id="SFD36200.1"/>
    </source>
</evidence>
<dbReference type="PANTHER" id="PTHR12526:SF636">
    <property type="entry name" value="BLL3647 PROTEIN"/>
    <property type="match status" value="1"/>
</dbReference>
<dbReference type="Proteomes" id="UP000199517">
    <property type="component" value="Unassembled WGS sequence"/>
</dbReference>
<name>A0A1I1RZU6_9BURK</name>
<dbReference type="SUPFAM" id="SSF53756">
    <property type="entry name" value="UDP-Glycosyltransferase/glycogen phosphorylase"/>
    <property type="match status" value="1"/>
</dbReference>
<dbReference type="Pfam" id="PF00534">
    <property type="entry name" value="Glycos_transf_1"/>
    <property type="match status" value="1"/>
</dbReference>
<proteinExistence type="predicted"/>
<feature type="domain" description="Glycosyltransferase subfamily 4-like N-terminal" evidence="2">
    <location>
        <begin position="17"/>
        <end position="176"/>
    </location>
</feature>
<sequence>MPTEPKVMQVITKGERGGAQTHVRTLCRALAAPVRFSAVIGGADPTPLEIELRAAGIPVHRVPALRNSLAPWHLYRAVVALRALIRQHDPDVLHAHSAVAGVVARLAGRLCRKPVVYTVHGFAFKPEVPWLRRTVAWCCEWLLARWTRHMVCVSAHELALARGLPLPAGRQSVVPNAMEDDGHRAQPALEPVRIAMVARLAAPKRPDLLLHALARLRDALGHEVAASLIGGGPDREALQALAHQLGLRQVRFEGDVDDVAERLAHHGIFVLLSDHEGLPISVIEAMRAGLPVVASRLPGMAELLPDGHEADLVPNEATSVALALERLVRDPALRDSRGRAARARYEERHTKERMASAILAIYLRSLE</sequence>